<feature type="compositionally biased region" description="Basic and acidic residues" evidence="17">
    <location>
        <begin position="840"/>
        <end position="867"/>
    </location>
</feature>
<evidence type="ECO:0000256" key="6">
    <source>
        <dbReference type="ARBA" id="ARBA00022741"/>
    </source>
</evidence>
<organism evidence="19 20">
    <name type="scientific">Crotalaria pallida</name>
    <name type="common">Smooth rattlebox</name>
    <name type="synonym">Crotalaria striata</name>
    <dbReference type="NCBI Taxonomy" id="3830"/>
    <lineage>
        <taxon>Eukaryota</taxon>
        <taxon>Viridiplantae</taxon>
        <taxon>Streptophyta</taxon>
        <taxon>Embryophyta</taxon>
        <taxon>Tracheophyta</taxon>
        <taxon>Spermatophyta</taxon>
        <taxon>Magnoliopsida</taxon>
        <taxon>eudicotyledons</taxon>
        <taxon>Gunneridae</taxon>
        <taxon>Pentapetalae</taxon>
        <taxon>rosids</taxon>
        <taxon>fabids</taxon>
        <taxon>Fabales</taxon>
        <taxon>Fabaceae</taxon>
        <taxon>Papilionoideae</taxon>
        <taxon>50 kb inversion clade</taxon>
        <taxon>genistoids sensu lato</taxon>
        <taxon>core genistoids</taxon>
        <taxon>Crotalarieae</taxon>
        <taxon>Crotalaria</taxon>
    </lineage>
</organism>
<evidence type="ECO:0000256" key="1">
    <source>
        <dbReference type="ARBA" id="ARBA00004123"/>
    </source>
</evidence>
<comment type="subcellular location">
    <subcellularLocation>
        <location evidence="2">Membrane</location>
    </subcellularLocation>
    <subcellularLocation>
        <location evidence="1">Nucleus</location>
    </subcellularLocation>
</comment>
<keyword evidence="5" id="KW-0479">Metal-binding</keyword>
<keyword evidence="12" id="KW-0564">Palmitate</keyword>
<evidence type="ECO:0000313" key="19">
    <source>
        <dbReference type="EMBL" id="KAK7291648.1"/>
    </source>
</evidence>
<keyword evidence="14" id="KW-0804">Transcription</keyword>
<evidence type="ECO:0000256" key="15">
    <source>
        <dbReference type="ARBA" id="ARBA00023242"/>
    </source>
</evidence>
<keyword evidence="11" id="KW-0472">Membrane</keyword>
<evidence type="ECO:0000256" key="11">
    <source>
        <dbReference type="ARBA" id="ARBA00023136"/>
    </source>
</evidence>
<dbReference type="SMART" id="SM00174">
    <property type="entry name" value="RHO"/>
    <property type="match status" value="1"/>
</dbReference>
<dbReference type="FunFam" id="1.10.472.10:FF:000066">
    <property type="entry name" value="Transcription factor IIIB subunit"/>
    <property type="match status" value="1"/>
</dbReference>
<dbReference type="GO" id="GO:0097550">
    <property type="term" value="C:transcription preinitiation complex"/>
    <property type="evidence" value="ECO:0007669"/>
    <property type="project" value="TreeGrafter"/>
</dbReference>
<dbReference type="Pfam" id="PF00382">
    <property type="entry name" value="TFIIB"/>
    <property type="match status" value="2"/>
</dbReference>
<evidence type="ECO:0000256" key="16">
    <source>
        <dbReference type="ARBA" id="ARBA00023288"/>
    </source>
</evidence>
<proteinExistence type="inferred from homology"/>
<dbReference type="PROSITE" id="PS51419">
    <property type="entry name" value="RAB"/>
    <property type="match status" value="1"/>
</dbReference>
<name>A0AAN9PAL3_CROPI</name>
<keyword evidence="6" id="KW-0547">Nucleotide-binding</keyword>
<dbReference type="InterPro" id="IPR011665">
    <property type="entry name" value="BRF1_TBP-bd_dom"/>
</dbReference>
<dbReference type="GO" id="GO:0005634">
    <property type="term" value="C:nucleus"/>
    <property type="evidence" value="ECO:0007669"/>
    <property type="project" value="UniProtKB-SubCell"/>
</dbReference>
<keyword evidence="7" id="KW-0863">Zinc-finger</keyword>
<dbReference type="GO" id="GO:0000126">
    <property type="term" value="C:transcription factor TFIIIB complex"/>
    <property type="evidence" value="ECO:0007669"/>
    <property type="project" value="TreeGrafter"/>
</dbReference>
<dbReference type="InterPro" id="IPR027417">
    <property type="entry name" value="P-loop_NTPase"/>
</dbReference>
<feature type="region of interest" description="Disordered" evidence="17">
    <location>
        <begin position="781"/>
        <end position="801"/>
    </location>
</feature>
<keyword evidence="10" id="KW-0342">GTP-binding</keyword>
<dbReference type="CDD" id="cd20553">
    <property type="entry name" value="CYCLIN_TFIIIB90_rpt1"/>
    <property type="match status" value="1"/>
</dbReference>
<dbReference type="GO" id="GO:0070897">
    <property type="term" value="P:transcription preinitiation complex assembly"/>
    <property type="evidence" value="ECO:0007669"/>
    <property type="project" value="InterPro"/>
</dbReference>
<feature type="compositionally biased region" description="Acidic residues" evidence="17">
    <location>
        <begin position="868"/>
        <end position="892"/>
    </location>
</feature>
<dbReference type="InterPro" id="IPR013763">
    <property type="entry name" value="Cyclin-like_dom"/>
</dbReference>
<dbReference type="GO" id="GO:0001006">
    <property type="term" value="F:RNA polymerase III type 3 promoter sequence-specific DNA binding"/>
    <property type="evidence" value="ECO:0007669"/>
    <property type="project" value="TreeGrafter"/>
</dbReference>
<dbReference type="SMART" id="SM00385">
    <property type="entry name" value="CYCLIN"/>
    <property type="match status" value="2"/>
</dbReference>
<dbReference type="GO" id="GO:0017025">
    <property type="term" value="F:TBP-class protein binding"/>
    <property type="evidence" value="ECO:0007669"/>
    <property type="project" value="InterPro"/>
</dbReference>
<dbReference type="InterPro" id="IPR036915">
    <property type="entry name" value="Cyclin-like_sf"/>
</dbReference>
<dbReference type="GO" id="GO:0005886">
    <property type="term" value="C:plasma membrane"/>
    <property type="evidence" value="ECO:0007669"/>
    <property type="project" value="UniProtKB-ARBA"/>
</dbReference>
<evidence type="ECO:0000256" key="10">
    <source>
        <dbReference type="ARBA" id="ARBA00023134"/>
    </source>
</evidence>
<dbReference type="FunFam" id="1.10.472.10:FF:000007">
    <property type="entry name" value="Transcription factor IIIB 90 kDa subunit"/>
    <property type="match status" value="1"/>
</dbReference>
<dbReference type="GO" id="GO:0005525">
    <property type="term" value="F:GTP binding"/>
    <property type="evidence" value="ECO:0007669"/>
    <property type="project" value="UniProtKB-KW"/>
</dbReference>
<dbReference type="Gene3D" id="1.20.5.650">
    <property type="entry name" value="Single helix bin"/>
    <property type="match status" value="1"/>
</dbReference>
<reference evidence="19 20" key="1">
    <citation type="submission" date="2024-01" db="EMBL/GenBank/DDBJ databases">
        <title>The genomes of 5 underutilized Papilionoideae crops provide insights into root nodulation and disease resistanc.</title>
        <authorList>
            <person name="Yuan L."/>
        </authorList>
    </citation>
    <scope>NUCLEOTIDE SEQUENCE [LARGE SCALE GENOMIC DNA]</scope>
    <source>
        <strain evidence="19">ZHUSHIDOU_FW_LH</strain>
        <tissue evidence="19">Leaf</tissue>
    </source>
</reference>
<protein>
    <recommendedName>
        <fullName evidence="18">Cyclin-like domain-containing protein</fullName>
    </recommendedName>
</protein>
<evidence type="ECO:0000256" key="8">
    <source>
        <dbReference type="ARBA" id="ARBA00022833"/>
    </source>
</evidence>
<feature type="compositionally biased region" description="Low complexity" evidence="17">
    <location>
        <begin position="893"/>
        <end position="905"/>
    </location>
</feature>
<dbReference type="SMART" id="SM00173">
    <property type="entry name" value="RAS"/>
    <property type="match status" value="1"/>
</dbReference>
<keyword evidence="13" id="KW-0010">Activator</keyword>
<dbReference type="SUPFAM" id="SSF47954">
    <property type="entry name" value="Cyclin-like"/>
    <property type="match status" value="2"/>
</dbReference>
<dbReference type="InterPro" id="IPR013150">
    <property type="entry name" value="TFIIB_cyclin"/>
</dbReference>
<dbReference type="CDD" id="cd04133">
    <property type="entry name" value="Rop_like"/>
    <property type="match status" value="1"/>
</dbReference>
<evidence type="ECO:0000256" key="13">
    <source>
        <dbReference type="ARBA" id="ARBA00023159"/>
    </source>
</evidence>
<dbReference type="Pfam" id="PF00071">
    <property type="entry name" value="Ras"/>
    <property type="match status" value="1"/>
</dbReference>
<evidence type="ECO:0000256" key="4">
    <source>
        <dbReference type="ARBA" id="ARBA00010857"/>
    </source>
</evidence>
<evidence type="ECO:0000313" key="20">
    <source>
        <dbReference type="Proteomes" id="UP001372338"/>
    </source>
</evidence>
<evidence type="ECO:0000256" key="9">
    <source>
        <dbReference type="ARBA" id="ARBA00023015"/>
    </source>
</evidence>
<evidence type="ECO:0000256" key="17">
    <source>
        <dbReference type="SAM" id="MobiDB-lite"/>
    </source>
</evidence>
<accession>A0AAN9PAL3</accession>
<dbReference type="Gene3D" id="1.10.472.10">
    <property type="entry name" value="Cyclin-like"/>
    <property type="match status" value="2"/>
</dbReference>
<dbReference type="CDD" id="cd20554">
    <property type="entry name" value="CYCLIN_TFIIIB90_rpt2"/>
    <property type="match status" value="1"/>
</dbReference>
<comment type="similarity">
    <text evidence="4">Belongs to the TFIIB family.</text>
</comment>
<evidence type="ECO:0000259" key="18">
    <source>
        <dbReference type="SMART" id="SM00385"/>
    </source>
</evidence>
<keyword evidence="8" id="KW-0862">Zinc</keyword>
<dbReference type="PROSITE" id="PS51421">
    <property type="entry name" value="RAS"/>
    <property type="match status" value="1"/>
</dbReference>
<dbReference type="PRINTS" id="PR00449">
    <property type="entry name" value="RASTRNSFRMNG"/>
</dbReference>
<evidence type="ECO:0000256" key="3">
    <source>
        <dbReference type="ARBA" id="ARBA00010142"/>
    </source>
</evidence>
<dbReference type="GO" id="GO:0009788">
    <property type="term" value="P:negative regulation of abscisic acid-activated signaling pathway"/>
    <property type="evidence" value="ECO:0007669"/>
    <property type="project" value="UniProtKB-ARBA"/>
</dbReference>
<dbReference type="Gene3D" id="3.40.50.300">
    <property type="entry name" value="P-loop containing nucleotide triphosphate hydrolases"/>
    <property type="match status" value="1"/>
</dbReference>
<dbReference type="GO" id="GO:0008270">
    <property type="term" value="F:zinc ion binding"/>
    <property type="evidence" value="ECO:0007669"/>
    <property type="project" value="UniProtKB-KW"/>
</dbReference>
<dbReference type="NCBIfam" id="TIGR00231">
    <property type="entry name" value="small_GTP"/>
    <property type="match status" value="1"/>
</dbReference>
<evidence type="ECO:0000256" key="5">
    <source>
        <dbReference type="ARBA" id="ARBA00022723"/>
    </source>
</evidence>
<evidence type="ECO:0000256" key="12">
    <source>
        <dbReference type="ARBA" id="ARBA00023139"/>
    </source>
</evidence>
<comment type="caution">
    <text evidence="19">The sequence shown here is derived from an EMBL/GenBank/DDBJ whole genome shotgun (WGS) entry which is preliminary data.</text>
</comment>
<keyword evidence="20" id="KW-1185">Reference proteome</keyword>
<keyword evidence="16" id="KW-0449">Lipoprotein</keyword>
<dbReference type="GO" id="GO:0003924">
    <property type="term" value="F:GTPase activity"/>
    <property type="evidence" value="ECO:0007669"/>
    <property type="project" value="InterPro"/>
</dbReference>
<dbReference type="SMART" id="SM00175">
    <property type="entry name" value="RAB"/>
    <property type="match status" value="1"/>
</dbReference>
<dbReference type="PANTHER" id="PTHR11618:SF4">
    <property type="entry name" value="TRANSCRIPTION FACTOR IIIB 90 KDA SUBUNIT"/>
    <property type="match status" value="1"/>
</dbReference>
<gene>
    <name evidence="19" type="ORF">RIF29_06961</name>
</gene>
<sequence>MAATASRFIKCVTVGDGAVGKTCMLICYTSNKFPTDYIPTVFDNFSANVVVEGTTVNLGLWDTAGQEDYNRLRPLSYRGADVFVLAFSLVSGASYENVLKKWIPELQHFAPGVPIVLVGTKLDLRQDKHYLADHPGLVPVTSEQGEELQKLIGAAYYIECSSKTQQNVKSVFDAAIRVVIKPPPKQQEKKKKPRRGCFLNVMCGRNIVGLTGTNKALPKAMDKSKKDEKYKTPVSLSMDMKLGVRVDTAGFETWVMKSDMECRTSLLLASEDCSGDCCYQLAKQRMVYCDHCLKNVAGERAYDGPLCCNICGKLLEDFNFSQEPTFTKNAAGQSQLSGHYVRTIQSEFSASRQRTLDRAYDDIKYLSYSLGVTDDNVSNQALAFYKIALERNFTRGRRSEQVQASCLYIAFRENNKPYLLIDFSNHLRTNVYVLGAVFLQLCKVLSLEEHPIVQKPVDPSLFIYKYTNNLLKQRNPVVSETALSIIASMKRDWMQTGRKPSGLCGAALYMSALAHGFKFSKPDILRIVHVCEATLTKRLVEFENTESASLTIEELNTMAKEHEENPIKIPIGELNKGTSKYLLCEHKDSAVPYFALGLCETCYKDFDKLSGGLGGGLDPPAFQRAERERKTDSLSDQSANKSDDLAKASNGTCGSRKEDFHASEPEKGGAYVEHVANKDGKRDYSHMEDDMNVKTDDESETLSDIDDQEVDGYLFNEEEKHLKKIIWENLNREYLEEEAAKEAVKEAAKKAFEASFKDCPDDLLAEREAIAAAVAKSRKETRQKRAQEAKSSGPAQSAVEATRQMLRTKRLSSKVNYDRLRNLFDEPAATENVAKKVRFDLPSDNHDNLDSKLEDKMKDDELGSRADEIEDGDDGYYENADETYDYGDDGYNYEDGGYNNYDDDY</sequence>
<feature type="compositionally biased region" description="Basic and acidic residues" evidence="17">
    <location>
        <begin position="655"/>
        <end position="667"/>
    </location>
</feature>
<feature type="domain" description="Cyclin-like" evidence="18">
    <location>
        <begin position="461"/>
        <end position="544"/>
    </location>
</feature>
<dbReference type="AlphaFoldDB" id="A0AAN9PAL3"/>
<keyword evidence="15" id="KW-0539">Nucleus</keyword>
<dbReference type="Pfam" id="PF07741">
    <property type="entry name" value="BRF1"/>
    <property type="match status" value="1"/>
</dbReference>
<dbReference type="PANTHER" id="PTHR11618">
    <property type="entry name" value="TRANSCRIPTION INITIATION FACTOR IIB-RELATED"/>
    <property type="match status" value="1"/>
</dbReference>
<dbReference type="PROSITE" id="PS51420">
    <property type="entry name" value="RHO"/>
    <property type="match status" value="1"/>
</dbReference>
<dbReference type="GO" id="GO:0000995">
    <property type="term" value="F:RNA polymerase III general transcription initiation factor activity"/>
    <property type="evidence" value="ECO:0007669"/>
    <property type="project" value="TreeGrafter"/>
</dbReference>
<dbReference type="Proteomes" id="UP001372338">
    <property type="component" value="Unassembled WGS sequence"/>
</dbReference>
<dbReference type="InterPro" id="IPR001806">
    <property type="entry name" value="Small_GTPase"/>
</dbReference>
<dbReference type="InterPro" id="IPR000812">
    <property type="entry name" value="TFIIB"/>
</dbReference>
<feature type="compositionally biased region" description="Basic and acidic residues" evidence="17">
    <location>
        <begin position="624"/>
        <end position="633"/>
    </location>
</feature>
<feature type="domain" description="Cyclin-like" evidence="18">
    <location>
        <begin position="361"/>
        <end position="443"/>
    </location>
</feature>
<dbReference type="SUPFAM" id="SSF52540">
    <property type="entry name" value="P-loop containing nucleoside triphosphate hydrolases"/>
    <property type="match status" value="1"/>
</dbReference>
<dbReference type="InterPro" id="IPR005225">
    <property type="entry name" value="Small_GTP-bd"/>
</dbReference>
<evidence type="ECO:0000256" key="2">
    <source>
        <dbReference type="ARBA" id="ARBA00004370"/>
    </source>
</evidence>
<feature type="region of interest" description="Disordered" evidence="17">
    <location>
        <begin position="840"/>
        <end position="905"/>
    </location>
</feature>
<keyword evidence="9" id="KW-0805">Transcription regulation</keyword>
<feature type="region of interest" description="Disordered" evidence="17">
    <location>
        <begin position="617"/>
        <end position="672"/>
    </location>
</feature>
<dbReference type="EMBL" id="JAYWIO010000001">
    <property type="protein sequence ID" value="KAK7291648.1"/>
    <property type="molecule type" value="Genomic_DNA"/>
</dbReference>
<evidence type="ECO:0000256" key="7">
    <source>
        <dbReference type="ARBA" id="ARBA00022771"/>
    </source>
</evidence>
<dbReference type="FunFam" id="3.40.50.300:FF:000512">
    <property type="entry name" value="Rac-like GTP-binding protein 3"/>
    <property type="match status" value="1"/>
</dbReference>
<evidence type="ECO:0000256" key="14">
    <source>
        <dbReference type="ARBA" id="ARBA00023163"/>
    </source>
</evidence>
<comment type="similarity">
    <text evidence="3">Belongs to the small GTPase superfamily. Rho family.</text>
</comment>